<dbReference type="AlphaFoldDB" id="A0A1H8PY54"/>
<dbReference type="SUPFAM" id="SSF54593">
    <property type="entry name" value="Glyoxalase/Bleomycin resistance protein/Dihydroxybiphenyl dioxygenase"/>
    <property type="match status" value="1"/>
</dbReference>
<dbReference type="InterPro" id="IPR029068">
    <property type="entry name" value="Glyas_Bleomycin-R_OHBP_Dase"/>
</dbReference>
<protein>
    <submittedName>
        <fullName evidence="2">Catechol 2,3-dioxygenase</fullName>
    </submittedName>
</protein>
<dbReference type="PROSITE" id="PS51819">
    <property type="entry name" value="VOC"/>
    <property type="match status" value="1"/>
</dbReference>
<dbReference type="InterPro" id="IPR049789">
    <property type="entry name" value="ArsI/CadI-like"/>
</dbReference>
<dbReference type="STRING" id="673521.SAMN05660991_00446"/>
<dbReference type="Pfam" id="PF00903">
    <property type="entry name" value="Glyoxalase"/>
    <property type="match status" value="1"/>
</dbReference>
<reference evidence="3" key="1">
    <citation type="submission" date="2016-10" db="EMBL/GenBank/DDBJ databases">
        <authorList>
            <person name="Varghese N."/>
            <person name="Submissions S."/>
        </authorList>
    </citation>
    <scope>NUCLEOTIDE SEQUENCE [LARGE SCALE GENOMIC DNA]</scope>
    <source>
        <strain evidence="3">DSM 45413</strain>
    </source>
</reference>
<proteinExistence type="predicted"/>
<dbReference type="GO" id="GO:0051213">
    <property type="term" value="F:dioxygenase activity"/>
    <property type="evidence" value="ECO:0007669"/>
    <property type="project" value="UniProtKB-KW"/>
</dbReference>
<keyword evidence="3" id="KW-1185">Reference proteome</keyword>
<dbReference type="RefSeq" id="WP_091939626.1">
    <property type="nucleotide sequence ID" value="NZ_FOEE01000001.1"/>
</dbReference>
<keyword evidence="2" id="KW-0560">Oxidoreductase</keyword>
<evidence type="ECO:0000313" key="3">
    <source>
        <dbReference type="Proteomes" id="UP000198960"/>
    </source>
</evidence>
<dbReference type="OrthoDB" id="9789608at2"/>
<dbReference type="GO" id="GO:0046686">
    <property type="term" value="P:response to cadmium ion"/>
    <property type="evidence" value="ECO:0007669"/>
    <property type="project" value="TreeGrafter"/>
</dbReference>
<dbReference type="InterPro" id="IPR004360">
    <property type="entry name" value="Glyas_Fos-R_dOase_dom"/>
</dbReference>
<dbReference type="Gene3D" id="3.10.180.10">
    <property type="entry name" value="2,3-Dihydroxybiphenyl 1,2-Dioxygenase, domain 1"/>
    <property type="match status" value="1"/>
</dbReference>
<dbReference type="NCBIfam" id="NF041414">
    <property type="entry name" value="ArsI_CadI_VOC"/>
    <property type="match status" value="1"/>
</dbReference>
<organism evidence="2 3">
    <name type="scientific">Trujillonella endophytica</name>
    <dbReference type="NCBI Taxonomy" id="673521"/>
    <lineage>
        <taxon>Bacteria</taxon>
        <taxon>Bacillati</taxon>
        <taxon>Actinomycetota</taxon>
        <taxon>Actinomycetes</taxon>
        <taxon>Geodermatophilales</taxon>
        <taxon>Geodermatophilaceae</taxon>
        <taxon>Trujillonella</taxon>
    </lineage>
</organism>
<name>A0A1H8PY54_9ACTN</name>
<dbReference type="InterPro" id="IPR052393">
    <property type="entry name" value="Cadmium-induced_rsp"/>
</dbReference>
<dbReference type="PANTHER" id="PTHR41294">
    <property type="entry name" value="CADMIUM-INDUCED PROTEIN CADI"/>
    <property type="match status" value="1"/>
</dbReference>
<dbReference type="Proteomes" id="UP000198960">
    <property type="component" value="Unassembled WGS sequence"/>
</dbReference>
<dbReference type="InterPro" id="IPR037523">
    <property type="entry name" value="VOC_core"/>
</dbReference>
<feature type="domain" description="VOC" evidence="1">
    <location>
        <begin position="2"/>
        <end position="117"/>
    </location>
</feature>
<dbReference type="PANTHER" id="PTHR41294:SF1">
    <property type="entry name" value="CADMIUM-INDUCED PROTEIN CADI"/>
    <property type="match status" value="1"/>
</dbReference>
<dbReference type="EMBL" id="FOEE01000001">
    <property type="protein sequence ID" value="SEO46691.1"/>
    <property type="molecule type" value="Genomic_DNA"/>
</dbReference>
<keyword evidence="2" id="KW-0223">Dioxygenase</keyword>
<sequence>MSRIQLALDVDDLEQAVGFYTRLLGVEPAKRRPGYANFAVAEPPLKLVLLENPGRGGALNHLGIELESSDQVHAEIDRLTGAGLLADPEMGTTCCYATQDKAWVTGPGGERWEVYTVLADSETFGRPPAEGESGTCCGQEVPATQAVTTQAATAQSAAPQAATAQAATACCTPAAATATAEVGAGTAG</sequence>
<evidence type="ECO:0000259" key="1">
    <source>
        <dbReference type="PROSITE" id="PS51819"/>
    </source>
</evidence>
<gene>
    <name evidence="2" type="ORF">SAMN05660991_00446</name>
</gene>
<accession>A0A1H8PY54</accession>
<evidence type="ECO:0000313" key="2">
    <source>
        <dbReference type="EMBL" id="SEO46691.1"/>
    </source>
</evidence>